<dbReference type="EMBL" id="AE014075">
    <property type="protein sequence ID" value="AAN83370.1"/>
    <property type="molecule type" value="Genomic_DNA"/>
</dbReference>
<proteinExistence type="predicted"/>
<keyword evidence="2" id="KW-1185">Reference proteome</keyword>
<reference evidence="1 2" key="1">
    <citation type="journal article" date="2002" name="Proc. Natl. Acad. Sci. U.S.A.">
        <title>Extensive mosaic structure revealed by the complete genome sequence of uropathogenic Escherichia coli.</title>
        <authorList>
            <person name="Welch R.A."/>
            <person name="Burland V."/>
            <person name="Plunkett G.III."/>
            <person name="Redford P."/>
            <person name="Roesch P."/>
            <person name="Rasko D."/>
            <person name="Buckles E.L."/>
            <person name="Liou S.R."/>
            <person name="Boutin A."/>
            <person name="Hackett J."/>
            <person name="Stroud D."/>
            <person name="Mayhew G.F."/>
            <person name="Rose D.J."/>
            <person name="Zhou S."/>
            <person name="Schwartz D.C."/>
            <person name="Perna N.T."/>
            <person name="Mobley H.L."/>
            <person name="Donnenberg M.S."/>
            <person name="Blattner F.R."/>
        </authorList>
    </citation>
    <scope>NUCLEOTIDE SEQUENCE [LARGE SCALE GENOMIC DNA]</scope>
    <source>
        <strain evidence="2">CFT073 / ATCC 700928 / UPEC</strain>
    </source>
</reference>
<protein>
    <submittedName>
        <fullName evidence="1">Uncharacterized protein</fullName>
    </submittedName>
</protein>
<dbReference type="Proteomes" id="UP000001410">
    <property type="component" value="Chromosome"/>
</dbReference>
<dbReference type="KEGG" id="ecc:c4942"/>
<gene>
    <name evidence="1" type="ordered locus">c4942</name>
</gene>
<dbReference type="eggNOG" id="ENOG5033QJE">
    <property type="taxonomic scope" value="Bacteria"/>
</dbReference>
<dbReference type="HOGENOM" id="CLU_1666707_0_0_6"/>
<evidence type="ECO:0000313" key="1">
    <source>
        <dbReference type="EMBL" id="AAN83370.1"/>
    </source>
</evidence>
<accession>A0A0H2VCW0</accession>
<dbReference type="AlphaFoldDB" id="A0A0H2VCW0"/>
<sequence length="168" mass="19281">MKGTAVVKQCETLLAPYSAKRLVTKKSPAISLISQAATGRVGLFNFNFSASFFQSFFQCFCVVFAHAFFQSSRCRFNQVFSFFQTQASCATYCFDNSNFVSASSFQNYVEFSFFFSSFNRASSYSYSSSSGNTEFFFHCRDQFYNVHYRHSCNCFNDLIFSDRHLNCS</sequence>
<name>A0A0H2VCW0_ECOL6</name>
<evidence type="ECO:0000313" key="2">
    <source>
        <dbReference type="Proteomes" id="UP000001410"/>
    </source>
</evidence>
<organism evidence="1 2">
    <name type="scientific">Escherichia coli O6:H1 (strain CFT073 / ATCC 700928 / UPEC)</name>
    <dbReference type="NCBI Taxonomy" id="199310"/>
    <lineage>
        <taxon>Bacteria</taxon>
        <taxon>Pseudomonadati</taxon>
        <taxon>Pseudomonadota</taxon>
        <taxon>Gammaproteobacteria</taxon>
        <taxon>Enterobacterales</taxon>
        <taxon>Enterobacteriaceae</taxon>
        <taxon>Escherichia</taxon>
    </lineage>
</organism>